<sequence length="382" mass="42635">MERTKDESAATRYITIFMCGDVMTGRGIDQIMPHPSVPHIYETYMKDAQGYVELAEQTKGPIPRPVDFPYIWGDALYELRQMAPDVKVINLETAVTKSEDYQDKGINYRMNPENIQCITTAGIDCCTLANNHVLDWGHSGLIETLDTSKKAGLKSAGAGIDQEEAQTPAVIDVQGKGRIVVFSFGTTSSGIPAHWAAAPERPGVDLLKDFSEKTARDIAGRILSIKQPDDIIIASIHWGGNWGFVIDNEQRDFGHILIDEAGVDIIHGHSSHHVKGIEVYRQKLILYGCGDLLNDYEGITGLEHYRGDLGLMYLATVAPSDGRMISLKMTPTKIKHFKINRASEEDSKWLKEVLNREGERFGTKAEIDKDRRLTLLFNHSKH</sequence>
<reference evidence="4" key="1">
    <citation type="submission" date="2018-03" db="EMBL/GenBank/DDBJ databases">
        <authorList>
            <person name="Zecchin S."/>
        </authorList>
    </citation>
    <scope>NUCLEOTIDE SEQUENCE [LARGE SCALE GENOMIC DNA]</scope>
</reference>
<evidence type="ECO:0000259" key="2">
    <source>
        <dbReference type="SMART" id="SM00854"/>
    </source>
</evidence>
<gene>
    <name evidence="3" type="ORF">NBG4_30080</name>
</gene>
<dbReference type="InterPro" id="IPR052169">
    <property type="entry name" value="CW_Biosynth-Accessory"/>
</dbReference>
<keyword evidence="4" id="KW-1185">Reference proteome</keyword>
<comment type="similarity">
    <text evidence="1">Belongs to the CapA family.</text>
</comment>
<dbReference type="CDD" id="cd07381">
    <property type="entry name" value="MPP_CapA"/>
    <property type="match status" value="1"/>
</dbReference>
<accession>A0A2U3QGZ5</accession>
<dbReference type="Gene3D" id="3.60.21.10">
    <property type="match status" value="1"/>
</dbReference>
<organism evidence="3 4">
    <name type="scientific">Candidatus Sulfobium mesophilum</name>
    <dbReference type="NCBI Taxonomy" id="2016548"/>
    <lineage>
        <taxon>Bacteria</taxon>
        <taxon>Pseudomonadati</taxon>
        <taxon>Nitrospirota</taxon>
        <taxon>Nitrospiria</taxon>
        <taxon>Nitrospirales</taxon>
        <taxon>Nitrospiraceae</taxon>
        <taxon>Candidatus Sulfobium</taxon>
    </lineage>
</organism>
<evidence type="ECO:0000256" key="1">
    <source>
        <dbReference type="ARBA" id="ARBA00005662"/>
    </source>
</evidence>
<dbReference type="PANTHER" id="PTHR33393">
    <property type="entry name" value="POLYGLUTAMINE SYNTHESIS ACCESSORY PROTEIN RV0574C-RELATED"/>
    <property type="match status" value="1"/>
</dbReference>
<dbReference type="EMBL" id="OUUY01000075">
    <property type="protein sequence ID" value="SPQ00686.1"/>
    <property type="molecule type" value="Genomic_DNA"/>
</dbReference>
<evidence type="ECO:0000313" key="4">
    <source>
        <dbReference type="Proteomes" id="UP000245125"/>
    </source>
</evidence>
<feature type="domain" description="Capsule synthesis protein CapA" evidence="2">
    <location>
        <begin position="15"/>
        <end position="296"/>
    </location>
</feature>
<dbReference type="Proteomes" id="UP000245125">
    <property type="component" value="Unassembled WGS sequence"/>
</dbReference>
<evidence type="ECO:0000313" key="3">
    <source>
        <dbReference type="EMBL" id="SPQ00686.1"/>
    </source>
</evidence>
<dbReference type="InterPro" id="IPR029052">
    <property type="entry name" value="Metallo-depent_PP-like"/>
</dbReference>
<name>A0A2U3QGZ5_9BACT</name>
<dbReference type="OrthoDB" id="5405713at2"/>
<protein>
    <recommendedName>
        <fullName evidence="2">Capsule synthesis protein CapA domain-containing protein</fullName>
    </recommendedName>
</protein>
<dbReference type="PANTHER" id="PTHR33393:SF11">
    <property type="entry name" value="POLYGLUTAMINE SYNTHESIS ACCESSORY PROTEIN RV0574C-RELATED"/>
    <property type="match status" value="1"/>
</dbReference>
<dbReference type="AlphaFoldDB" id="A0A2U3QGZ5"/>
<dbReference type="Pfam" id="PF09587">
    <property type="entry name" value="PGA_cap"/>
    <property type="match status" value="1"/>
</dbReference>
<dbReference type="SMART" id="SM00854">
    <property type="entry name" value="PGA_cap"/>
    <property type="match status" value="1"/>
</dbReference>
<proteinExistence type="inferred from homology"/>
<dbReference type="InterPro" id="IPR019079">
    <property type="entry name" value="Capsule_synth_CapA"/>
</dbReference>
<dbReference type="SUPFAM" id="SSF56300">
    <property type="entry name" value="Metallo-dependent phosphatases"/>
    <property type="match status" value="1"/>
</dbReference>